<dbReference type="InterPro" id="IPR036525">
    <property type="entry name" value="Tubulin/FtsZ_GTPase_sf"/>
</dbReference>
<dbReference type="SUPFAM" id="SSF52490">
    <property type="entry name" value="Tubulin nucleotide-binding domain-like"/>
    <property type="match status" value="1"/>
</dbReference>
<name>A0A1G9PT87_9ACTN</name>
<evidence type="ECO:0000313" key="2">
    <source>
        <dbReference type="Proteomes" id="UP000198680"/>
    </source>
</evidence>
<dbReference type="Proteomes" id="UP000198680">
    <property type="component" value="Unassembled WGS sequence"/>
</dbReference>
<reference evidence="2" key="1">
    <citation type="submission" date="2016-10" db="EMBL/GenBank/DDBJ databases">
        <authorList>
            <person name="Varghese N."/>
            <person name="Submissions S."/>
        </authorList>
    </citation>
    <scope>NUCLEOTIDE SEQUENCE [LARGE SCALE GENOMIC DNA]</scope>
    <source>
        <strain evidence="2">DSM 45419</strain>
    </source>
</reference>
<evidence type="ECO:0000313" key="1">
    <source>
        <dbReference type="EMBL" id="SDM01960.1"/>
    </source>
</evidence>
<accession>A0A1G9PT87</accession>
<organism evidence="1 2">
    <name type="scientific">Geodermatophilus siccatus</name>
    <dbReference type="NCBI Taxonomy" id="1137991"/>
    <lineage>
        <taxon>Bacteria</taxon>
        <taxon>Bacillati</taxon>
        <taxon>Actinomycetota</taxon>
        <taxon>Actinomycetes</taxon>
        <taxon>Geodermatophilales</taxon>
        <taxon>Geodermatophilaceae</taxon>
        <taxon>Geodermatophilus</taxon>
    </lineage>
</organism>
<sequence>MVRVSQLKVHDFRGWSSLDLKPRGHVVLAGVPRSGRSDIIAALRCVLDAGSTRAQPRLSDLHQWGSSGAAPASALHQATEPDASDIAESELQSAAANAVPEETVYRADECLVEVTLIDLDPEVQQLFDGFLEPQDEQGLAATGDPAPSARFCVRLAYRLTYDAVTDALDHFVYYPVRSNPASGQFVRVPAAVRRALPVVILQPGQPLQLRAEGALRRILSDRDPAETLAAFERLADSVAVATSMLGSEPTVTEAVDAVLDAAALGGRLGDFKTTSEHVSFAAEDGSLSALLRAVQPALRLDGAGTLPLISHGSTVAAIISAAEAVLQAQVPGAVVLSDDFGDQLDAPTAEHLAGIIRSKAGQAWLSTRRPDVVRAFLPAELVRLTRHDGARKHHQLGRPRDKKDLIALRQLHTQLLAAVTSPSVAITEGPHDVAAFGFVDRHRKAQRRMSAHGVRLVAAGMGGDGGTAQIPKVAQLAHELGFHVVAVVDGDKSSTQTDAELKAIEAACDAVVRLPDGVAIEAAIVMGFDSLALRAASSTLPLYGFTDPLAAVTNDAEALTAIIKALHKYGYHEQFLSALVAETRLLPTLACRALDAIAQGSNPSHSGAKTLLVSALETTDSQ</sequence>
<gene>
    <name evidence="1" type="ORF">SAMN05660642_01353</name>
</gene>
<keyword evidence="2" id="KW-1185">Reference proteome</keyword>
<dbReference type="STRING" id="1137991.SAMN05660642_01353"/>
<dbReference type="EMBL" id="FNHE01000003">
    <property type="protein sequence ID" value="SDM01960.1"/>
    <property type="molecule type" value="Genomic_DNA"/>
</dbReference>
<protein>
    <submittedName>
        <fullName evidence="1">Uncharacterized protein</fullName>
    </submittedName>
</protein>
<dbReference type="AlphaFoldDB" id="A0A1G9PT87"/>
<proteinExistence type="predicted"/>